<organism evidence="6 7">
    <name type="scientific">Sporomusa acidovorans (strain ATCC 49682 / DSM 3132 / Mol)</name>
    <dbReference type="NCBI Taxonomy" id="1123286"/>
    <lineage>
        <taxon>Bacteria</taxon>
        <taxon>Bacillati</taxon>
        <taxon>Bacillota</taxon>
        <taxon>Negativicutes</taxon>
        <taxon>Selenomonadales</taxon>
        <taxon>Sporomusaceae</taxon>
        <taxon>Sporomusa</taxon>
    </lineage>
</organism>
<name>A0ABZ3J2R2_SPOA4</name>
<dbReference type="SUPFAM" id="SSF53850">
    <property type="entry name" value="Periplasmic binding protein-like II"/>
    <property type="match status" value="1"/>
</dbReference>
<evidence type="ECO:0000256" key="1">
    <source>
        <dbReference type="ARBA" id="ARBA00009437"/>
    </source>
</evidence>
<gene>
    <name evidence="6" type="primary">yofA_2</name>
    <name evidence="6" type="ORF">SPACI_022370</name>
</gene>
<comment type="similarity">
    <text evidence="1">Belongs to the LysR transcriptional regulatory family.</text>
</comment>
<sequence>MYCVENRDWEILRVLYKERNITKTAETLYMTQPAMTKRLQHIEREFGVAIVHRGKRGVHFTPQGEYLAKCADDFLKLFSKVYDNLANMQDKTQGTLRIGASYFITRNKLPEILALFKQKYPDVDFHVTTGWSRDIFNLLYAQEIHVAFVRGEYNWQDQKHLLMEENICVVCANKFEIKDLPRLQRIDYKMDYKLKELISNWWWDNFSEPPAICMEVDKSDTCREIVTRGLGYAILPSRVVDNVQDIYKINISRKDGTPIKRKTWMFYQGDFLELKIVKAFVEFIKNMNF</sequence>
<dbReference type="SUPFAM" id="SSF46785">
    <property type="entry name" value="Winged helix' DNA-binding domain"/>
    <property type="match status" value="1"/>
</dbReference>
<dbReference type="InterPro" id="IPR036388">
    <property type="entry name" value="WH-like_DNA-bd_sf"/>
</dbReference>
<proteinExistence type="inferred from homology"/>
<keyword evidence="3" id="KW-0238">DNA-binding</keyword>
<dbReference type="InterPro" id="IPR005119">
    <property type="entry name" value="LysR_subst-bd"/>
</dbReference>
<dbReference type="PANTHER" id="PTHR30126:SF78">
    <property type="entry name" value="HTH LYSR-TYPE DOMAIN-CONTAINING PROTEIN"/>
    <property type="match status" value="1"/>
</dbReference>
<evidence type="ECO:0000313" key="6">
    <source>
        <dbReference type="EMBL" id="XFO72191.1"/>
    </source>
</evidence>
<accession>A0ABZ3J2R2</accession>
<evidence type="ECO:0000256" key="4">
    <source>
        <dbReference type="ARBA" id="ARBA00023163"/>
    </source>
</evidence>
<evidence type="ECO:0000256" key="3">
    <source>
        <dbReference type="ARBA" id="ARBA00023125"/>
    </source>
</evidence>
<protein>
    <submittedName>
        <fullName evidence="6">HTH-type transcriptional regulator YofA</fullName>
    </submittedName>
</protein>
<keyword evidence="4" id="KW-0804">Transcription</keyword>
<evidence type="ECO:0000256" key="2">
    <source>
        <dbReference type="ARBA" id="ARBA00023015"/>
    </source>
</evidence>
<keyword evidence="2" id="KW-0805">Transcription regulation</keyword>
<reference evidence="6" key="1">
    <citation type="submission" date="2024-05" db="EMBL/GenBank/DDBJ databases">
        <title>Isolation and characterization of Sporomusa carbonis sp. nov., a carboxydotrophic hydrogenogen in the genus of Sporomusa isolated from a charcoal burning pile.</title>
        <authorList>
            <person name="Boeer T."/>
            <person name="Rosenbaum F."/>
            <person name="Eysell L."/>
            <person name="Mueller V."/>
            <person name="Daniel R."/>
            <person name="Poehlein A."/>
        </authorList>
    </citation>
    <scope>NUCLEOTIDE SEQUENCE [LARGE SCALE GENOMIC DNA]</scope>
    <source>
        <strain evidence="6">DSM 3132</strain>
    </source>
</reference>
<dbReference type="EMBL" id="CP155571">
    <property type="protein sequence ID" value="XFO72191.1"/>
    <property type="molecule type" value="Genomic_DNA"/>
</dbReference>
<dbReference type="Gene3D" id="3.40.190.290">
    <property type="match status" value="1"/>
</dbReference>
<feature type="domain" description="HTH lysR-type" evidence="5">
    <location>
        <begin position="4"/>
        <end position="61"/>
    </location>
</feature>
<dbReference type="PROSITE" id="PS50931">
    <property type="entry name" value="HTH_LYSR"/>
    <property type="match status" value="1"/>
</dbReference>
<dbReference type="Proteomes" id="UP000216052">
    <property type="component" value="Chromosome"/>
</dbReference>
<dbReference type="InterPro" id="IPR036390">
    <property type="entry name" value="WH_DNA-bd_sf"/>
</dbReference>
<dbReference type="Gene3D" id="1.10.10.10">
    <property type="entry name" value="Winged helix-like DNA-binding domain superfamily/Winged helix DNA-binding domain"/>
    <property type="match status" value="1"/>
</dbReference>
<dbReference type="CDD" id="cd05466">
    <property type="entry name" value="PBP2_LTTR_substrate"/>
    <property type="match status" value="1"/>
</dbReference>
<evidence type="ECO:0000259" key="5">
    <source>
        <dbReference type="PROSITE" id="PS50931"/>
    </source>
</evidence>
<dbReference type="InterPro" id="IPR000847">
    <property type="entry name" value="LysR_HTH_N"/>
</dbReference>
<dbReference type="PANTHER" id="PTHR30126">
    <property type="entry name" value="HTH-TYPE TRANSCRIPTIONAL REGULATOR"/>
    <property type="match status" value="1"/>
</dbReference>
<evidence type="ECO:0000313" key="7">
    <source>
        <dbReference type="Proteomes" id="UP000216052"/>
    </source>
</evidence>
<keyword evidence="7" id="KW-1185">Reference proteome</keyword>
<dbReference type="Pfam" id="PF03466">
    <property type="entry name" value="LysR_substrate"/>
    <property type="match status" value="1"/>
</dbReference>
<dbReference type="PRINTS" id="PR00039">
    <property type="entry name" value="HTHLYSR"/>
</dbReference>
<dbReference type="Pfam" id="PF00126">
    <property type="entry name" value="HTH_1"/>
    <property type="match status" value="1"/>
</dbReference>